<dbReference type="PATRIC" id="fig|37916.4.peg.5936"/>
<dbReference type="InterPro" id="IPR010982">
    <property type="entry name" value="Lambda_DNA-bd_dom_sf"/>
</dbReference>
<proteinExistence type="predicted"/>
<sequence length="177" mass="19340">MTVPADGIERLIYFVDARIAQLNLSKEEVARRGGPNRDTLAKIRDRKNSRTPSVETLLRLDQTVGWHPGSSAVTLLGGRPLSLNAVGAGVGRPPKQNPPVPVTAGEIQRRLAEQLHDEIGRLQNTRDALDTRIAALRTVYERFVAEMVGLDHVADYQVSYKASAARRSGGRRPSAAI</sequence>
<dbReference type="SUPFAM" id="SSF47413">
    <property type="entry name" value="lambda repressor-like DNA-binding domains"/>
    <property type="match status" value="1"/>
</dbReference>
<comment type="caution">
    <text evidence="1">The sequence shown here is derived from an EMBL/GenBank/DDBJ whole genome shotgun (WGS) entry which is preliminary data.</text>
</comment>
<protein>
    <submittedName>
        <fullName evidence="1">Uncharacterized protein</fullName>
    </submittedName>
</protein>
<reference evidence="1 2" key="1">
    <citation type="journal article" date="2015" name="Genome Biol. Evol.">
        <title>Characterization of Three Mycobacterium spp. with Potential Use in Bioremediation by Genome Sequencing and Comparative Genomics.</title>
        <authorList>
            <person name="Das S."/>
            <person name="Pettersson B.M."/>
            <person name="Behra P.R."/>
            <person name="Ramesh M."/>
            <person name="Dasgupta S."/>
            <person name="Bhattacharya A."/>
            <person name="Kirsebom L.A."/>
        </authorList>
    </citation>
    <scope>NUCLEOTIDE SEQUENCE [LARGE SCALE GENOMIC DNA]</scope>
    <source>
        <strain evidence="1 2">DSM 43826</strain>
    </source>
</reference>
<accession>A0A0J6VHP9</accession>
<dbReference type="RefSeq" id="WP_048473058.1">
    <property type="nucleotide sequence ID" value="NZ_JYNL01000065.1"/>
</dbReference>
<dbReference type="Proteomes" id="UP000036513">
    <property type="component" value="Unassembled WGS sequence"/>
</dbReference>
<organism evidence="1 2">
    <name type="scientific">Mycolicibacterium chlorophenolicum</name>
    <dbReference type="NCBI Taxonomy" id="37916"/>
    <lineage>
        <taxon>Bacteria</taxon>
        <taxon>Bacillati</taxon>
        <taxon>Actinomycetota</taxon>
        <taxon>Actinomycetes</taxon>
        <taxon>Mycobacteriales</taxon>
        <taxon>Mycobacteriaceae</taxon>
        <taxon>Mycolicibacterium</taxon>
    </lineage>
</organism>
<dbReference type="AlphaFoldDB" id="A0A0J6VHP9"/>
<name>A0A0J6VHP9_9MYCO</name>
<keyword evidence="2" id="KW-1185">Reference proteome</keyword>
<evidence type="ECO:0000313" key="2">
    <source>
        <dbReference type="Proteomes" id="UP000036513"/>
    </source>
</evidence>
<dbReference type="GO" id="GO:0003677">
    <property type="term" value="F:DNA binding"/>
    <property type="evidence" value="ECO:0007669"/>
    <property type="project" value="InterPro"/>
</dbReference>
<dbReference type="EMBL" id="JYNL01000065">
    <property type="protein sequence ID" value="KMO69804.1"/>
    <property type="molecule type" value="Genomic_DNA"/>
</dbReference>
<dbReference type="STRING" id="37916.MCHLDSM_05916"/>
<dbReference type="SMR" id="A0A0J6VHP9"/>
<evidence type="ECO:0000313" key="1">
    <source>
        <dbReference type="EMBL" id="KMO69804.1"/>
    </source>
</evidence>
<gene>
    <name evidence="1" type="ORF">MCHLDSM_05916</name>
</gene>